<feature type="transmembrane region" description="Helical" evidence="2">
    <location>
        <begin position="34"/>
        <end position="53"/>
    </location>
</feature>
<accession>A0A087CD64</accession>
<keyword evidence="4" id="KW-1185">Reference proteome</keyword>
<evidence type="ECO:0000313" key="3">
    <source>
        <dbReference type="EMBL" id="KFI81214.1"/>
    </source>
</evidence>
<keyword evidence="2" id="KW-0812">Transmembrane</keyword>
<feature type="compositionally biased region" description="Basic and acidic residues" evidence="1">
    <location>
        <begin position="69"/>
        <end position="87"/>
    </location>
</feature>
<name>A0A087CD64_9BIFI</name>
<evidence type="ECO:0000313" key="4">
    <source>
        <dbReference type="Proteomes" id="UP000029050"/>
    </source>
</evidence>
<organism evidence="3 4">
    <name type="scientific">Bifidobacterium psychraerophilum</name>
    <dbReference type="NCBI Taxonomy" id="218140"/>
    <lineage>
        <taxon>Bacteria</taxon>
        <taxon>Bacillati</taxon>
        <taxon>Actinomycetota</taxon>
        <taxon>Actinomycetes</taxon>
        <taxon>Bifidobacteriales</taxon>
        <taxon>Bifidobacteriaceae</taxon>
        <taxon>Bifidobacterium</taxon>
    </lineage>
</organism>
<dbReference type="EMBL" id="JGZI01000010">
    <property type="protein sequence ID" value="KFI81214.1"/>
    <property type="molecule type" value="Genomic_DNA"/>
</dbReference>
<comment type="caution">
    <text evidence="3">The sequence shown here is derived from an EMBL/GenBank/DDBJ whole genome shotgun (WGS) entry which is preliminary data.</text>
</comment>
<dbReference type="RefSeq" id="WP_033496326.1">
    <property type="nucleotide sequence ID" value="NZ_BAABVZ010000003.1"/>
</dbReference>
<dbReference type="Proteomes" id="UP000029050">
    <property type="component" value="Unassembled WGS sequence"/>
</dbReference>
<evidence type="ECO:0008006" key="5">
    <source>
        <dbReference type="Google" id="ProtNLM"/>
    </source>
</evidence>
<protein>
    <recommendedName>
        <fullName evidence="5">Carbon starvation protein</fullName>
    </recommendedName>
</protein>
<gene>
    <name evidence="3" type="ORF">BPSY_1622</name>
</gene>
<feature type="transmembrane region" description="Helical" evidence="2">
    <location>
        <begin position="12"/>
        <end position="28"/>
    </location>
</feature>
<sequence length="87" mass="9430">MKLSTSAQAKLYAMTALACGIWLIQSVYESMQDGSLLSWPTLIFSACLLVVILHTSHQAVSGMQAVRRSQAEEERATGDDPATGRDD</sequence>
<evidence type="ECO:0000256" key="2">
    <source>
        <dbReference type="SAM" id="Phobius"/>
    </source>
</evidence>
<reference evidence="3 4" key="1">
    <citation type="submission" date="2014-03" db="EMBL/GenBank/DDBJ databases">
        <title>Genomics of Bifidobacteria.</title>
        <authorList>
            <person name="Ventura M."/>
            <person name="Milani C."/>
            <person name="Lugli G.A."/>
        </authorList>
    </citation>
    <scope>NUCLEOTIDE SEQUENCE [LARGE SCALE GENOMIC DNA]</scope>
    <source>
        <strain evidence="3 4">LMG 21775</strain>
    </source>
</reference>
<keyword evidence="2" id="KW-1133">Transmembrane helix</keyword>
<keyword evidence="2" id="KW-0472">Membrane</keyword>
<dbReference type="eggNOG" id="ENOG5031SS1">
    <property type="taxonomic scope" value="Bacteria"/>
</dbReference>
<dbReference type="AlphaFoldDB" id="A0A087CD64"/>
<dbReference type="GeneID" id="98300812"/>
<proteinExistence type="predicted"/>
<dbReference type="STRING" id="218140.BPSY_1622"/>
<feature type="region of interest" description="Disordered" evidence="1">
    <location>
        <begin position="64"/>
        <end position="87"/>
    </location>
</feature>
<evidence type="ECO:0000256" key="1">
    <source>
        <dbReference type="SAM" id="MobiDB-lite"/>
    </source>
</evidence>